<evidence type="ECO:0000256" key="1">
    <source>
        <dbReference type="ARBA" id="ARBA00022729"/>
    </source>
</evidence>
<dbReference type="Pfam" id="PF12951">
    <property type="entry name" value="PATR"/>
    <property type="match status" value="1"/>
</dbReference>
<keyword evidence="1 2" id="KW-0732">Signal</keyword>
<dbReference type="Gene3D" id="2.160.20.20">
    <property type="match status" value="1"/>
</dbReference>
<dbReference type="InterPro" id="IPR006315">
    <property type="entry name" value="OM_autotransptr_brl_dom"/>
</dbReference>
<comment type="caution">
    <text evidence="4">The sequence shown here is derived from an EMBL/GenBank/DDBJ whole genome shotgun (WGS) entry which is preliminary data.</text>
</comment>
<keyword evidence="5" id="KW-1185">Reference proteome</keyword>
<dbReference type="Proteomes" id="UP000553963">
    <property type="component" value="Unassembled WGS sequence"/>
</dbReference>
<dbReference type="RefSeq" id="WP_183399335.1">
    <property type="nucleotide sequence ID" value="NZ_JACIDS010000003.1"/>
</dbReference>
<evidence type="ECO:0000313" key="4">
    <source>
        <dbReference type="EMBL" id="MBB3931725.1"/>
    </source>
</evidence>
<name>A0A840ATF5_9HYPH</name>
<dbReference type="InterPro" id="IPR051551">
    <property type="entry name" value="Autotransporter_adhesion"/>
</dbReference>
<dbReference type="Pfam" id="PF18883">
    <property type="entry name" value="AC_1"/>
    <property type="match status" value="1"/>
</dbReference>
<dbReference type="InterPro" id="IPR030895">
    <property type="entry name" value="T5SS_PEPC_rpt"/>
</dbReference>
<evidence type="ECO:0000259" key="3">
    <source>
        <dbReference type="PROSITE" id="PS51208"/>
    </source>
</evidence>
<proteinExistence type="predicted"/>
<feature type="chain" id="PRO_5032933539" evidence="2">
    <location>
        <begin position="29"/>
        <end position="1265"/>
    </location>
</feature>
<accession>A0A840ATF5</accession>
<dbReference type="EMBL" id="JACIDS010000003">
    <property type="protein sequence ID" value="MBB3931725.1"/>
    <property type="molecule type" value="Genomic_DNA"/>
</dbReference>
<dbReference type="PANTHER" id="PTHR35037:SF3">
    <property type="entry name" value="C-TERMINAL REGION OF AIDA-LIKE PROTEIN"/>
    <property type="match status" value="1"/>
</dbReference>
<dbReference type="PANTHER" id="PTHR35037">
    <property type="entry name" value="C-TERMINAL REGION OF AIDA-LIKE PROTEIN"/>
    <property type="match status" value="1"/>
</dbReference>
<sequence length="1265" mass="119829">MTASGSPVARHAGLAFLATMLLSGTAHGQSVWSNTGAADWNTGANWTPAAVPTAADIVVIDNGGEAQITTAGASAATVILGSTDGTTSGRLTITAGGTLTTSTDAAIIGEYGTGAVTVTRLGSDWKAGGDVLVGDQTGATGTLTVDMSATMGVGGDMILGNSTGARGTLSVDGAGTVVTVDKDVTVGSAGTGFLTVSGGGEVDTTNLTAAALAGSNGTILVTGTDSLLDVQGALTVGGAGTGSLRIEAAGSVASLGATIGTAAGATGTVTLNGAGSNWSNTGLLTIGSAGAGNLILEAGADVTTDTAVAGALQGGSGTIRVTGAGSTLTTNGPLTLGGAGAGALTVEAGGAVISASAVLGDQSGGTGTVVVTGDGSSWTNDGLLVVGNAGSATLTVEAAGSAITGSATLGALADSSGTIHVTGEGSSLEVTDALVVGAAGSGLLDINSAGTVTTGTLTAGLSAGGSGAITLSGSGSSLAVTDALIVGAAGDASLSIGLGANATAGSATIGSETGGTGTIALTDDGSTLDIVDTLTVGDAGAGALTVGNGAAVSATDVILGADASGTGSAVVSNAGSTLTVGGSLAVGLAGTGALTIDAGGTVTAAGALVGALAGSEGTVLVNAAGSDLAVSGELVVGGSGTGILQVTAGGTLESADAVIGNGATGIGNVTVAGLGSVWTVAGDVMVGEAGAGALTISGQGAITVDGGNGIVTLASASDSTGTLTIGLGAGTLDAAEVTGGDGIATVVFSHDETGYTFAPDITGSISLVQSGNGRTILTGANTYLGTTDVTAGTLAAGAEGAFSAASDFTVASGAVLDLSGFSQTVASLANAGTVSLAGMTAGTVLTVSGNYAGGGSIVLGTALGGDTSPTDRLVVQGDVSGRSRLAIVNLGGKGAQTSGSGIEIVTIAGASPSDAFSLGRTIAGAYDYRLYQGGVGTDAGNGNWYLRSDLSIAAQTYRAYPATLLAYSAASIGTLEQRTGGWTVGAATTTVPGGAFVRGAGLSSSTSPDTGSPYRQDLAFGQTGIAAELPVAAPGLVTAGVTATFGRSQVNVDAASHGTAGSGRIDTDAYGFGGTLTYWGQDGLYADAVGQLTYFDTGISTSDAGALVGGNSAVGTALSLEVGQRFQPTPSIAIVPQAQLLYASLGFDDLTDADGVAVGLSGESLLGRAGVRLEHSGFVDAIALDAMRYNAYVIANLYYAFIGDTDVSVGGTSLAQQTGRLTGEIGLGGALRVAARTSLYGEASYASAFGSGDAWSGSFGLRVQW</sequence>
<feature type="signal peptide" evidence="2">
    <location>
        <begin position="1"/>
        <end position="28"/>
    </location>
</feature>
<evidence type="ECO:0000256" key="2">
    <source>
        <dbReference type="SAM" id="SignalP"/>
    </source>
</evidence>
<dbReference type="InterPro" id="IPR005546">
    <property type="entry name" value="Autotransporte_beta"/>
</dbReference>
<protein>
    <submittedName>
        <fullName evidence="4">Outer membrane autotransporter protein</fullName>
    </submittedName>
</protein>
<dbReference type="InterPro" id="IPR036709">
    <property type="entry name" value="Autotransporte_beta_dom_sf"/>
</dbReference>
<dbReference type="SUPFAM" id="SSF51126">
    <property type="entry name" value="Pectin lyase-like"/>
    <property type="match status" value="1"/>
</dbReference>
<dbReference type="PROSITE" id="PS51208">
    <property type="entry name" value="AUTOTRANSPORTER"/>
    <property type="match status" value="1"/>
</dbReference>
<dbReference type="CDD" id="cd01344">
    <property type="entry name" value="PL2_Passenger_AT"/>
    <property type="match status" value="1"/>
</dbReference>
<dbReference type="InterPro" id="IPR043990">
    <property type="entry name" value="AC_1"/>
</dbReference>
<dbReference type="NCBIfam" id="TIGR04393">
    <property type="entry name" value="rpt_T5SS_PEPC"/>
    <property type="match status" value="11"/>
</dbReference>
<dbReference type="InterPro" id="IPR012332">
    <property type="entry name" value="Autotransporter_pectin_lyase_C"/>
</dbReference>
<dbReference type="Gene3D" id="2.40.128.130">
    <property type="entry name" value="Autotransporter beta-domain"/>
    <property type="match status" value="1"/>
</dbReference>
<dbReference type="SUPFAM" id="SSF103515">
    <property type="entry name" value="Autotransporter"/>
    <property type="match status" value="1"/>
</dbReference>
<reference evidence="4 5" key="1">
    <citation type="submission" date="2020-08" db="EMBL/GenBank/DDBJ databases">
        <title>Genomic Encyclopedia of Type Strains, Phase IV (KMG-IV): sequencing the most valuable type-strain genomes for metagenomic binning, comparative biology and taxonomic classification.</title>
        <authorList>
            <person name="Goeker M."/>
        </authorList>
    </citation>
    <scope>NUCLEOTIDE SEQUENCE [LARGE SCALE GENOMIC DNA]</scope>
    <source>
        <strain evidence="4 5">DSM 25966</strain>
    </source>
</reference>
<dbReference type="InterPro" id="IPR013425">
    <property type="entry name" value="Autotrns_rpt"/>
</dbReference>
<gene>
    <name evidence="4" type="ORF">GGR25_002775</name>
</gene>
<feature type="domain" description="Autotransporter" evidence="3">
    <location>
        <begin position="988"/>
        <end position="1265"/>
    </location>
</feature>
<dbReference type="SMART" id="SM00869">
    <property type="entry name" value="Autotransporter"/>
    <property type="match status" value="1"/>
</dbReference>
<dbReference type="InterPro" id="IPR011050">
    <property type="entry name" value="Pectin_lyase_fold/virulence"/>
</dbReference>
<dbReference type="AlphaFoldDB" id="A0A840ATF5"/>
<dbReference type="GO" id="GO:0019867">
    <property type="term" value="C:outer membrane"/>
    <property type="evidence" value="ECO:0007669"/>
    <property type="project" value="InterPro"/>
</dbReference>
<dbReference type="NCBIfam" id="TIGR01414">
    <property type="entry name" value="autotrans_barl"/>
    <property type="match status" value="1"/>
</dbReference>
<evidence type="ECO:0000313" key="5">
    <source>
        <dbReference type="Proteomes" id="UP000553963"/>
    </source>
</evidence>
<organism evidence="4 5">
    <name type="scientific">Kaistia hirudinis</name>
    <dbReference type="NCBI Taxonomy" id="1293440"/>
    <lineage>
        <taxon>Bacteria</taxon>
        <taxon>Pseudomonadati</taxon>
        <taxon>Pseudomonadota</taxon>
        <taxon>Alphaproteobacteria</taxon>
        <taxon>Hyphomicrobiales</taxon>
        <taxon>Kaistiaceae</taxon>
        <taxon>Kaistia</taxon>
    </lineage>
</organism>